<gene>
    <name evidence="1" type="ORF">DHA2_151065</name>
</gene>
<dbReference type="AlphaFoldDB" id="V6TKZ4"/>
<dbReference type="VEuPathDB" id="GiardiaDB:GL50581_37"/>
<dbReference type="Proteomes" id="UP000018320">
    <property type="component" value="Unassembled WGS sequence"/>
</dbReference>
<protein>
    <submittedName>
        <fullName evidence="1">Uncharacterized protein</fullName>
    </submittedName>
</protein>
<evidence type="ECO:0000313" key="2">
    <source>
        <dbReference type="Proteomes" id="UP000018320"/>
    </source>
</evidence>
<sequence length="803" mass="89206">MTIEARCSSGEAGTKQTMTDCDFVLSFLRINILMKDTVYPEDAEIARLERILGKGAQYALQEYGFEDLFAPGQSSFIYNESGESTGNDSLASSVYSADSEEHHLPAFLHPPEDAPITETVTCEAPGPNILGIASSSITKYMNKLVETNIEEVVDGILASRPFYETDGYMGVDLANIIVASIANSYDQSSTMGALLGAFLYCLHLKNPQVCHACVSNLYVNLHDTIANAPIYSTTTELTFMQSLTEESDSEALVSNLVEALSYAIAFRGAAVTPLGNLLETMLHCQVIITLVTEESTTVVEFHVLSPAVYKLLSRILRIAASLLLSLCSLQYKALSKQITHDSEVMKQILLSPHASLEQRRFATRLQVYEAMIKEARSLGLHTKKDVPVAPNLRGIYEFIHSMKSGKQATLQERSLNDCFAIVSQIKKFPHDKHVEPNLLEKGQESSLRSVGAIMSLLWDMLLTKAIAEEFTSGPLRHRPVNSNGLRYSEGELIACKYFCFIFDDIAQKLVDPERFSAAWRNAYRTEGPSNTMLDAFTNYVSKQLSYLSSQEGIEHSIKTYLDKPLQKLTVPSLFSIILIVNADRSYTDHTLILLLRSIIAAPGRHDFRYQLGLAIWDYVAGLQNNSRQITNTARIVGYLLGCPTESGIHGISYSVLKKHVLCDSSSIQTKSTRSTLPLAIRTFYDFLFCFLLTGKTHRLENSSGTDIYHSRMAFGPLIGHVDQGLLIYNKYEEKETDGMGRVRRGTLLYLDDLLAAYTQGDKTVRKIVSHLYADGAVFEEHCKKLVGLLLEKVGLAVANRVKC</sequence>
<evidence type="ECO:0000313" key="1">
    <source>
        <dbReference type="EMBL" id="ESU39319.1"/>
    </source>
</evidence>
<accession>V6TKZ4</accession>
<dbReference type="VEuPathDB" id="GiardiaDB:GL50803_005821"/>
<reference evidence="1 2" key="2">
    <citation type="journal article" date="2013" name="Genome Biol. Evol.">
        <title>Genome sequencing of Giardia lamblia genotypes A2 and B isolates (DH and GS) and comparative analysis with the genomes of genotypes A1 and E (WB and Pig).</title>
        <authorList>
            <person name="Adam R.D."/>
            <person name="Dahlstrom E.W."/>
            <person name="Martens C.A."/>
            <person name="Bruno D.P."/>
            <person name="Barbian K.D."/>
            <person name="Ricklefs S.M."/>
            <person name="Hernandez M.M."/>
            <person name="Narla N.P."/>
            <person name="Patel R.B."/>
            <person name="Porcella S.F."/>
            <person name="Nash T.E."/>
        </authorList>
    </citation>
    <scope>NUCLEOTIDE SEQUENCE [LARGE SCALE GENOMIC DNA]</scope>
    <source>
        <strain evidence="1 2">DH</strain>
    </source>
</reference>
<reference evidence="2" key="1">
    <citation type="submission" date="2012-02" db="EMBL/GenBank/DDBJ databases">
        <title>Genome sequencing of Giardia lamblia Genotypes A2 and B isolates (DH and GS) and comparative analysis with the genomes of Genotypes A1 and E (WB and Pig).</title>
        <authorList>
            <person name="Adam R."/>
            <person name="Dahlstrom E."/>
            <person name="Martens C."/>
            <person name="Bruno D."/>
            <person name="Barbian K."/>
            <person name="Porcella S.F."/>
            <person name="Nash T."/>
        </authorList>
    </citation>
    <scope>NUCLEOTIDE SEQUENCE</scope>
    <source>
        <strain evidence="2">DH</strain>
    </source>
</reference>
<organism evidence="1 2">
    <name type="scientific">Giardia intestinalis</name>
    <name type="common">Giardia lamblia</name>
    <dbReference type="NCBI Taxonomy" id="5741"/>
    <lineage>
        <taxon>Eukaryota</taxon>
        <taxon>Metamonada</taxon>
        <taxon>Diplomonadida</taxon>
        <taxon>Hexamitidae</taxon>
        <taxon>Giardiinae</taxon>
        <taxon>Giardia</taxon>
    </lineage>
</organism>
<dbReference type="VEuPathDB" id="GiardiaDB:QR46_1166"/>
<proteinExistence type="predicted"/>
<dbReference type="VEuPathDB" id="GiardiaDB:DHA2_151065"/>
<name>V6TKZ4_GIAIN</name>
<comment type="caution">
    <text evidence="1">The sequence shown here is derived from an EMBL/GenBank/DDBJ whole genome shotgun (WGS) entry which is preliminary data.</text>
</comment>
<dbReference type="EMBL" id="AHGT01000004">
    <property type="protein sequence ID" value="ESU39319.1"/>
    <property type="molecule type" value="Genomic_DNA"/>
</dbReference>